<sequence length="359" mass="37728">MLIRARWAAVAAAVLVAVAPVSSCALRTGADDQKLCALMPDAIGLYPGNPVTQMGYRIGTVTAVSPEPTEVRVDFTVTVDRAVPADVRAVIRSMSVLADRSLELVGNYTDGPTLDAASCIPLERSATPKSLSQIVQSMGEFLDTVSPDGSGNVADTVAALDRALGGQGGRAAEVATRLSALLDSPDRAISDTGSIVTNFARLTTEIAGVRDTLKQVLLDASVTTADLQVATDGMRRMTAVLPLMIGMIADLERELGDQTQQVLDTVSVALRKLSPHATAIAGILSPIPGWLAGVGDRFSDQGLQLKWRPPLYRIRTPNGLLLCGQMNARVPGSCADVAGTPYAVDVALLQYVLTEASHR</sequence>
<dbReference type="RefSeq" id="WP_085305373.1">
    <property type="nucleotide sequence ID" value="NZ_AP022594.1"/>
</dbReference>
<proteinExistence type="predicted"/>
<name>A0A7I7SFQ0_9MYCO</name>
<dbReference type="AlphaFoldDB" id="A0A7I7SFQ0"/>
<dbReference type="PANTHER" id="PTHR33371">
    <property type="entry name" value="INTERMEMBRANE PHOSPHOLIPID TRANSPORT SYSTEM BINDING PROTEIN MLAD-RELATED"/>
    <property type="match status" value="1"/>
</dbReference>
<evidence type="ECO:0000313" key="2">
    <source>
        <dbReference type="Proteomes" id="UP000193577"/>
    </source>
</evidence>
<reference evidence="1 2" key="1">
    <citation type="submission" date="2017-04" db="EMBL/GenBank/DDBJ databases">
        <title>The new phylogeny of genus Mycobacterium.</title>
        <authorList>
            <person name="Tortoli E."/>
            <person name="Trovato A."/>
            <person name="Cirillo D.M."/>
        </authorList>
    </citation>
    <scope>NUCLEOTIDE SEQUENCE [LARGE SCALE GENOMIC DNA]</scope>
    <source>
        <strain evidence="1 2">KCTC 19819</strain>
    </source>
</reference>
<dbReference type="PANTHER" id="PTHR33371:SF4">
    <property type="entry name" value="INTERMEMBRANE PHOSPHOLIPID TRANSPORT SYSTEM BINDING PROTEIN MLAD"/>
    <property type="match status" value="1"/>
</dbReference>
<dbReference type="Pfam" id="PF02470">
    <property type="entry name" value="MlaD"/>
    <property type="match status" value="1"/>
</dbReference>
<protein>
    <submittedName>
        <fullName evidence="1">Uncharacterized protein</fullName>
    </submittedName>
</protein>
<comment type="caution">
    <text evidence="1">The sequence shown here is derived from an EMBL/GenBank/DDBJ whole genome shotgun (WGS) entry which is preliminary data.</text>
</comment>
<organism evidence="1 2">
    <name type="scientific">Mycolicibacillus koreensis</name>
    <dbReference type="NCBI Taxonomy" id="1069220"/>
    <lineage>
        <taxon>Bacteria</taxon>
        <taxon>Bacillati</taxon>
        <taxon>Actinomycetota</taxon>
        <taxon>Actinomycetes</taxon>
        <taxon>Mycobacteriales</taxon>
        <taxon>Mycobacteriaceae</taxon>
        <taxon>Mycolicibacillus</taxon>
    </lineage>
</organism>
<dbReference type="Proteomes" id="UP000193577">
    <property type="component" value="Unassembled WGS sequence"/>
</dbReference>
<dbReference type="InterPro" id="IPR003399">
    <property type="entry name" value="Mce/MlaD"/>
</dbReference>
<dbReference type="EMBL" id="NCXO01000055">
    <property type="protein sequence ID" value="OSC28359.1"/>
    <property type="molecule type" value="Genomic_DNA"/>
</dbReference>
<keyword evidence="2" id="KW-1185">Reference proteome</keyword>
<dbReference type="InterPro" id="IPR052336">
    <property type="entry name" value="MlaD_Phospholipid_Transporter"/>
</dbReference>
<dbReference type="OrthoDB" id="4608030at2"/>
<evidence type="ECO:0000313" key="1">
    <source>
        <dbReference type="EMBL" id="OSC28359.1"/>
    </source>
</evidence>
<accession>A0A7I7SFQ0</accession>
<gene>
    <name evidence="1" type="ORF">B8W67_17765</name>
</gene>